<feature type="signal peptide" evidence="1">
    <location>
        <begin position="1"/>
        <end position="17"/>
    </location>
</feature>
<evidence type="ECO:0000313" key="2">
    <source>
        <dbReference type="EMBL" id="KAG5995443.1"/>
    </source>
</evidence>
<dbReference type="Pfam" id="PF19271">
    <property type="entry name" value="Nis1"/>
    <property type="match status" value="1"/>
</dbReference>
<dbReference type="AlphaFoldDB" id="A0A9P7N5Q3"/>
<dbReference type="InterPro" id="IPR045469">
    <property type="entry name" value="Nis1"/>
</dbReference>
<evidence type="ECO:0000256" key="1">
    <source>
        <dbReference type="SAM" id="SignalP"/>
    </source>
</evidence>
<feature type="chain" id="PRO_5040106260" evidence="1">
    <location>
        <begin position="18"/>
        <end position="132"/>
    </location>
</feature>
<name>A0A9P7N5Q3_9HYPO</name>
<comment type="caution">
    <text evidence="2">The sequence shown here is derived from an EMBL/GenBank/DDBJ whole genome shotgun (WGS) entry which is preliminary data.</text>
</comment>
<keyword evidence="3" id="KW-1185">Reference proteome</keyword>
<sequence length="132" mass="13810">MKFSPLLTLALAAVATAQNIYIRRPRPGASLDRAIPFPVIIQTPTNGLTLQEVGLVISLLPCPGDSCPNAGGNIGTVLYSGLFDPQGTPTPQQTFNITIPGSFPLGAAELLATHFVLIGIAGELVYVEDEPV</sequence>
<organism evidence="2 3">
    <name type="scientific">Claviceps pusilla</name>
    <dbReference type="NCBI Taxonomy" id="123648"/>
    <lineage>
        <taxon>Eukaryota</taxon>
        <taxon>Fungi</taxon>
        <taxon>Dikarya</taxon>
        <taxon>Ascomycota</taxon>
        <taxon>Pezizomycotina</taxon>
        <taxon>Sordariomycetes</taxon>
        <taxon>Hypocreomycetidae</taxon>
        <taxon>Hypocreales</taxon>
        <taxon>Clavicipitaceae</taxon>
        <taxon>Claviceps</taxon>
    </lineage>
</organism>
<dbReference type="Proteomes" id="UP000748025">
    <property type="component" value="Unassembled WGS sequence"/>
</dbReference>
<evidence type="ECO:0000313" key="3">
    <source>
        <dbReference type="Proteomes" id="UP000748025"/>
    </source>
</evidence>
<dbReference type="EMBL" id="SRPW01002137">
    <property type="protein sequence ID" value="KAG5995443.1"/>
    <property type="molecule type" value="Genomic_DNA"/>
</dbReference>
<proteinExistence type="predicted"/>
<dbReference type="OrthoDB" id="2841294at2759"/>
<reference evidence="2" key="1">
    <citation type="journal article" date="2020" name="bioRxiv">
        <title>Whole genome comparisons of ergot fungi reveals the divergence and evolution of species within the genus Claviceps are the result of varying mechanisms driving genome evolution and host range expansion.</title>
        <authorList>
            <person name="Wyka S.A."/>
            <person name="Mondo S.J."/>
            <person name="Liu M."/>
            <person name="Dettman J."/>
            <person name="Nalam V."/>
            <person name="Broders K.D."/>
        </authorList>
    </citation>
    <scope>NUCLEOTIDE SEQUENCE</scope>
    <source>
        <strain evidence="2">CCC 602</strain>
    </source>
</reference>
<protein>
    <submittedName>
        <fullName evidence="2">Uncharacterized protein</fullName>
    </submittedName>
</protein>
<keyword evidence="1" id="KW-0732">Signal</keyword>
<gene>
    <name evidence="2" type="ORF">E4U43_003027</name>
</gene>
<accession>A0A9P7N5Q3</accession>